<keyword evidence="2" id="KW-1185">Reference proteome</keyword>
<name>A0A7W9SQV3_ARMRO</name>
<evidence type="ECO:0000313" key="1">
    <source>
        <dbReference type="EMBL" id="MBB6051146.1"/>
    </source>
</evidence>
<proteinExistence type="predicted"/>
<dbReference type="EMBL" id="JACHGW010000002">
    <property type="protein sequence ID" value="MBB6051146.1"/>
    <property type="molecule type" value="Genomic_DNA"/>
</dbReference>
<dbReference type="AlphaFoldDB" id="A0A7W9SQV3"/>
<sequence>MIKNRKGGLALHLLEESLNDTDWLRRLAARQARAEATEEQLVRWTLQQSTRPPAQIAQTLLLGLVERFPEGAPPVLDTLLLSRYTALRQTAQFYARAHRSVTDYYQGRFPEPLTLMGWAESGGGLETLEPFLTDPTPIIRRAVLEALGRRDPERYKPQLLAALNDPGIGPTRQVAAALARVLLSSDEPTVQAALALTAPPQRRRLLRLLAALPFWSVPAALLEAAPQECAHELERWLADRRRLVSKPTPAQYARLSAALSRCPERLYSRLARELAQAARFVKS</sequence>
<gene>
    <name evidence="1" type="ORF">HNQ39_002937</name>
</gene>
<dbReference type="SUPFAM" id="SSF48371">
    <property type="entry name" value="ARM repeat"/>
    <property type="match status" value="1"/>
</dbReference>
<organism evidence="1 2">
    <name type="scientific">Armatimonas rosea</name>
    <dbReference type="NCBI Taxonomy" id="685828"/>
    <lineage>
        <taxon>Bacteria</taxon>
        <taxon>Bacillati</taxon>
        <taxon>Armatimonadota</taxon>
        <taxon>Armatimonadia</taxon>
        <taxon>Armatimonadales</taxon>
        <taxon>Armatimonadaceae</taxon>
        <taxon>Armatimonas</taxon>
    </lineage>
</organism>
<dbReference type="RefSeq" id="WP_184197416.1">
    <property type="nucleotide sequence ID" value="NZ_JACHGW010000002.1"/>
</dbReference>
<dbReference type="InterPro" id="IPR016024">
    <property type="entry name" value="ARM-type_fold"/>
</dbReference>
<accession>A0A7W9SQV3</accession>
<reference evidence="1 2" key="1">
    <citation type="submission" date="2020-08" db="EMBL/GenBank/DDBJ databases">
        <title>Genomic Encyclopedia of Type Strains, Phase IV (KMG-IV): sequencing the most valuable type-strain genomes for metagenomic binning, comparative biology and taxonomic classification.</title>
        <authorList>
            <person name="Goeker M."/>
        </authorList>
    </citation>
    <scope>NUCLEOTIDE SEQUENCE [LARGE SCALE GENOMIC DNA]</scope>
    <source>
        <strain evidence="1 2">DSM 23562</strain>
    </source>
</reference>
<protein>
    <submittedName>
        <fullName evidence="1">HEAT repeat protein</fullName>
    </submittedName>
</protein>
<dbReference type="Proteomes" id="UP000520814">
    <property type="component" value="Unassembled WGS sequence"/>
</dbReference>
<dbReference type="InterPro" id="IPR011989">
    <property type="entry name" value="ARM-like"/>
</dbReference>
<comment type="caution">
    <text evidence="1">The sequence shown here is derived from an EMBL/GenBank/DDBJ whole genome shotgun (WGS) entry which is preliminary data.</text>
</comment>
<evidence type="ECO:0000313" key="2">
    <source>
        <dbReference type="Proteomes" id="UP000520814"/>
    </source>
</evidence>
<dbReference type="Gene3D" id="1.25.10.10">
    <property type="entry name" value="Leucine-rich Repeat Variant"/>
    <property type="match status" value="1"/>
</dbReference>